<evidence type="ECO:0008006" key="8">
    <source>
        <dbReference type="Google" id="ProtNLM"/>
    </source>
</evidence>
<feature type="domain" description="L1 transposable element RRM" evidence="3">
    <location>
        <begin position="65"/>
        <end position="159"/>
    </location>
</feature>
<dbReference type="InterPro" id="IPR004244">
    <property type="entry name" value="Transposase_22"/>
</dbReference>
<dbReference type="InterPro" id="IPR042566">
    <property type="entry name" value="L1_C"/>
</dbReference>
<dbReference type="InterPro" id="IPR043636">
    <property type="entry name" value="L1_RRM_dom"/>
</dbReference>
<proteinExistence type="inferred from homology"/>
<dbReference type="Gene3D" id="3.30.70.1820">
    <property type="entry name" value="L1 transposable element, RRM domain"/>
    <property type="match status" value="1"/>
</dbReference>
<reference evidence="6" key="1">
    <citation type="submission" date="2025-08" db="UniProtKB">
        <authorList>
            <consortium name="Ensembl"/>
        </authorList>
    </citation>
    <scope>IDENTIFICATION</scope>
</reference>
<name>A0A8D1J2F9_PIG</name>
<dbReference type="FunFam" id="3.30.70.1820:FF:000002">
    <property type="entry name" value="LINE-1 retrotransposable element ORF1 protein"/>
    <property type="match status" value="1"/>
</dbReference>
<evidence type="ECO:0000256" key="2">
    <source>
        <dbReference type="SAM" id="Coils"/>
    </source>
</evidence>
<evidence type="ECO:0000259" key="5">
    <source>
        <dbReference type="Pfam" id="PF17490"/>
    </source>
</evidence>
<evidence type="ECO:0000256" key="1">
    <source>
        <dbReference type="ARBA" id="ARBA00061640"/>
    </source>
</evidence>
<dbReference type="Pfam" id="PF02994">
    <property type="entry name" value="Transposase_22"/>
    <property type="match status" value="1"/>
</dbReference>
<evidence type="ECO:0000313" key="7">
    <source>
        <dbReference type="Proteomes" id="UP000694728"/>
    </source>
</evidence>
<accession>A0A8D1J2F9</accession>
<organism evidence="6 7">
    <name type="scientific">Sus scrofa</name>
    <name type="common">Pig</name>
    <dbReference type="NCBI Taxonomy" id="9823"/>
    <lineage>
        <taxon>Eukaryota</taxon>
        <taxon>Metazoa</taxon>
        <taxon>Chordata</taxon>
        <taxon>Craniata</taxon>
        <taxon>Vertebrata</taxon>
        <taxon>Euteleostomi</taxon>
        <taxon>Mammalia</taxon>
        <taxon>Eutheria</taxon>
        <taxon>Laurasiatheria</taxon>
        <taxon>Artiodactyla</taxon>
        <taxon>Suina</taxon>
        <taxon>Suidae</taxon>
        <taxon>Sus</taxon>
    </lineage>
</organism>
<dbReference type="PANTHER" id="PTHR11505">
    <property type="entry name" value="L1 TRANSPOSABLE ELEMENT-RELATED"/>
    <property type="match status" value="1"/>
</dbReference>
<dbReference type="AlphaFoldDB" id="A0A8D1J2F9"/>
<dbReference type="Pfam" id="PF17489">
    <property type="entry name" value="Tnp_22_trimer"/>
    <property type="match status" value="1"/>
</dbReference>
<dbReference type="Gene3D" id="1.20.5.390">
    <property type="entry name" value="L1 transposable element, trimerization domain"/>
    <property type="match status" value="1"/>
</dbReference>
<comment type="similarity">
    <text evidence="1">Belongs to the transposase 22 family.</text>
</comment>
<evidence type="ECO:0000259" key="3">
    <source>
        <dbReference type="Pfam" id="PF02994"/>
    </source>
</evidence>
<dbReference type="Proteomes" id="UP000694728">
    <property type="component" value="Unplaced"/>
</dbReference>
<dbReference type="Ensembl" id="ENSSSCT00045059161.1">
    <property type="protein sequence ID" value="ENSSSCP00045041439.1"/>
    <property type="gene ID" value="ENSSSCG00045034552.1"/>
</dbReference>
<dbReference type="Gene3D" id="3.30.250.20">
    <property type="entry name" value="L1 transposable element, C-terminal domain"/>
    <property type="match status" value="1"/>
</dbReference>
<dbReference type="Pfam" id="PF17490">
    <property type="entry name" value="Tnp_22_dsRBD"/>
    <property type="match status" value="1"/>
</dbReference>
<evidence type="ECO:0000313" key="6">
    <source>
        <dbReference type="Ensembl" id="ENSSSCP00045041439.1"/>
    </source>
</evidence>
<keyword evidence="2" id="KW-0175">Coiled coil</keyword>
<dbReference type="InterPro" id="IPR035301">
    <property type="entry name" value="L1_trimer"/>
</dbReference>
<feature type="domain" description="L1 transposable element trimerization" evidence="4">
    <location>
        <begin position="21"/>
        <end position="59"/>
    </location>
</feature>
<sequence length="333" mass="39444">MQNTITEIRNSLELANSRIQEAEEQISKVEDRLVEITDAEQKREKRLKTNKESLRELWDNVKCTNIHITRVPEGEEREKGTKKIFQEIIAENFPNMGKESLTQIQRAQRVPHKINPRKNTPRHILIKLTKIKNKEKILKAAREKKQVTYKETPIRLLADFSAETLQARREWHDILNVMKGKILQPRLLYPARLAFRFEGEIKTFPDKQKLRELGNTKPALQQILKELLEAEKKRQQEETKTPQMTRLTSKGIYSVKIRNHPCTVIPPKSEIMRRGGYKCRTLEMNLQLREQQLKTISYTYRLLYQNFRITANQKSTIDTQTRNLWRRNISHSK</sequence>
<evidence type="ECO:0000259" key="4">
    <source>
        <dbReference type="Pfam" id="PF17489"/>
    </source>
</evidence>
<feature type="coiled-coil region" evidence="2">
    <location>
        <begin position="5"/>
        <end position="39"/>
    </location>
</feature>
<dbReference type="InterPro" id="IPR035300">
    <property type="entry name" value="L1_dsRBD"/>
</dbReference>
<feature type="domain" description="L1 transposable element dsRBD-like" evidence="5">
    <location>
        <begin position="162"/>
        <end position="226"/>
    </location>
</feature>
<protein>
    <recommendedName>
        <fullName evidence="8">L1 transposable element RRM domain-containing protein</fullName>
    </recommendedName>
</protein>